<feature type="transmembrane region" description="Helical" evidence="1">
    <location>
        <begin position="106"/>
        <end position="125"/>
    </location>
</feature>
<gene>
    <name evidence="2" type="ORF">GCM10022276_26960</name>
</gene>
<feature type="transmembrane region" description="Helical" evidence="1">
    <location>
        <begin position="12"/>
        <end position="28"/>
    </location>
</feature>
<keyword evidence="1" id="KW-1133">Transmembrane helix</keyword>
<protein>
    <submittedName>
        <fullName evidence="2">Uncharacterized protein</fullName>
    </submittedName>
</protein>
<comment type="caution">
    <text evidence="2">The sequence shown here is derived from an EMBL/GenBank/DDBJ whole genome shotgun (WGS) entry which is preliminary data.</text>
</comment>
<feature type="transmembrane region" description="Helical" evidence="1">
    <location>
        <begin position="83"/>
        <end position="100"/>
    </location>
</feature>
<keyword evidence="1" id="KW-0472">Membrane</keyword>
<evidence type="ECO:0000313" key="2">
    <source>
        <dbReference type="EMBL" id="GAA3907093.1"/>
    </source>
</evidence>
<feature type="transmembrane region" description="Helical" evidence="1">
    <location>
        <begin position="34"/>
        <end position="50"/>
    </location>
</feature>
<proteinExistence type="predicted"/>
<sequence length="133" mass="14410">MIDSLSKRAPSIVALTLCVTLLIEWFGAPALLPRALAALVGSLALLLLLTRGRRRPMHGPEERGSEQLNWIQYEIAGKGSPKGWYVLGFFCFLALMLTGFDTDYAMPAWAALALAIAWGLANATYPTDEQSGA</sequence>
<accession>A0ABP7LTE2</accession>
<keyword evidence="1" id="KW-0812">Transmembrane</keyword>
<name>A0ABP7LTE2_9SPHN</name>
<evidence type="ECO:0000313" key="3">
    <source>
        <dbReference type="Proteomes" id="UP001500827"/>
    </source>
</evidence>
<dbReference type="Proteomes" id="UP001500827">
    <property type="component" value="Unassembled WGS sequence"/>
</dbReference>
<keyword evidence="3" id="KW-1185">Reference proteome</keyword>
<evidence type="ECO:0000256" key="1">
    <source>
        <dbReference type="SAM" id="Phobius"/>
    </source>
</evidence>
<organism evidence="2 3">
    <name type="scientific">Sphingomonas limnosediminicola</name>
    <dbReference type="NCBI Taxonomy" id="940133"/>
    <lineage>
        <taxon>Bacteria</taxon>
        <taxon>Pseudomonadati</taxon>
        <taxon>Pseudomonadota</taxon>
        <taxon>Alphaproteobacteria</taxon>
        <taxon>Sphingomonadales</taxon>
        <taxon>Sphingomonadaceae</taxon>
        <taxon>Sphingomonas</taxon>
    </lineage>
</organism>
<reference evidence="3" key="1">
    <citation type="journal article" date="2019" name="Int. J. Syst. Evol. Microbiol.">
        <title>The Global Catalogue of Microorganisms (GCM) 10K type strain sequencing project: providing services to taxonomists for standard genome sequencing and annotation.</title>
        <authorList>
            <consortium name="The Broad Institute Genomics Platform"/>
            <consortium name="The Broad Institute Genome Sequencing Center for Infectious Disease"/>
            <person name="Wu L."/>
            <person name="Ma J."/>
        </authorList>
    </citation>
    <scope>NUCLEOTIDE SEQUENCE [LARGE SCALE GENOMIC DNA]</scope>
    <source>
        <strain evidence="3">JCM 17543</strain>
    </source>
</reference>
<dbReference type="EMBL" id="BAABBM010000001">
    <property type="protein sequence ID" value="GAA3907093.1"/>
    <property type="molecule type" value="Genomic_DNA"/>
</dbReference>